<dbReference type="Proteomes" id="UP000547879">
    <property type="component" value="Unassembled WGS sequence"/>
</dbReference>
<dbReference type="InterPro" id="IPR010998">
    <property type="entry name" value="Integrase_recombinase_N"/>
</dbReference>
<dbReference type="EMBL" id="JACHEG010000001">
    <property type="protein sequence ID" value="MBB6161193.1"/>
    <property type="molecule type" value="Genomic_DNA"/>
</dbReference>
<dbReference type="PANTHER" id="PTHR30349:SF41">
    <property type="entry name" value="INTEGRASE_RECOMBINASE PROTEIN MJ0367-RELATED"/>
    <property type="match status" value="1"/>
</dbReference>
<keyword evidence="2" id="KW-0229">DNA integration</keyword>
<keyword evidence="3 5" id="KW-0238">DNA-binding</keyword>
<evidence type="ECO:0000256" key="4">
    <source>
        <dbReference type="ARBA" id="ARBA00023172"/>
    </source>
</evidence>
<dbReference type="Pfam" id="PF00589">
    <property type="entry name" value="Phage_integrase"/>
    <property type="match status" value="1"/>
</dbReference>
<evidence type="ECO:0000256" key="3">
    <source>
        <dbReference type="ARBA" id="ARBA00023125"/>
    </source>
</evidence>
<evidence type="ECO:0000313" key="9">
    <source>
        <dbReference type="Proteomes" id="UP000547879"/>
    </source>
</evidence>
<feature type="domain" description="Tyr recombinase" evidence="6">
    <location>
        <begin position="241"/>
        <end position="442"/>
    </location>
</feature>
<proteinExistence type="inferred from homology"/>
<comment type="similarity">
    <text evidence="1">Belongs to the 'phage' integrase family.</text>
</comment>
<organism evidence="8 9">
    <name type="scientific">Rhizobium wenxiniae</name>
    <dbReference type="NCBI Taxonomy" id="1737357"/>
    <lineage>
        <taxon>Bacteria</taxon>
        <taxon>Pseudomonadati</taxon>
        <taxon>Pseudomonadota</taxon>
        <taxon>Alphaproteobacteria</taxon>
        <taxon>Hyphomicrobiales</taxon>
        <taxon>Rhizobiaceae</taxon>
        <taxon>Rhizobium/Agrobacterium group</taxon>
        <taxon>Rhizobium</taxon>
    </lineage>
</organism>
<evidence type="ECO:0000313" key="8">
    <source>
        <dbReference type="EMBL" id="MBB6161193.1"/>
    </source>
</evidence>
<reference evidence="8 9" key="1">
    <citation type="submission" date="2020-08" db="EMBL/GenBank/DDBJ databases">
        <title>Genomic Encyclopedia of Type Strains, Phase IV (KMG-IV): sequencing the most valuable type-strain genomes for metagenomic binning, comparative biology and taxonomic classification.</title>
        <authorList>
            <person name="Goeker M."/>
        </authorList>
    </citation>
    <scope>NUCLEOTIDE SEQUENCE [LARGE SCALE GENOMIC DNA]</scope>
    <source>
        <strain evidence="8 9">DSM 100734</strain>
    </source>
</reference>
<keyword evidence="4" id="KW-0233">DNA recombination</keyword>
<evidence type="ECO:0000256" key="1">
    <source>
        <dbReference type="ARBA" id="ARBA00008857"/>
    </source>
</evidence>
<accession>A0A7W9Y4U4</accession>
<name>A0A7W9Y4U4_9HYPH</name>
<dbReference type="Gene3D" id="1.10.150.130">
    <property type="match status" value="1"/>
</dbReference>
<gene>
    <name evidence="8" type="ORF">HNQ72_000990</name>
</gene>
<keyword evidence="9" id="KW-1185">Reference proteome</keyword>
<dbReference type="GO" id="GO:0003677">
    <property type="term" value="F:DNA binding"/>
    <property type="evidence" value="ECO:0007669"/>
    <property type="project" value="UniProtKB-UniRule"/>
</dbReference>
<dbReference type="GO" id="GO:0015074">
    <property type="term" value="P:DNA integration"/>
    <property type="evidence" value="ECO:0007669"/>
    <property type="project" value="UniProtKB-KW"/>
</dbReference>
<dbReference type="RefSeq" id="WP_183990066.1">
    <property type="nucleotide sequence ID" value="NZ_BMHW01000001.1"/>
</dbReference>
<evidence type="ECO:0000256" key="2">
    <source>
        <dbReference type="ARBA" id="ARBA00022908"/>
    </source>
</evidence>
<feature type="domain" description="Core-binding (CB)" evidence="7">
    <location>
        <begin position="78"/>
        <end position="194"/>
    </location>
</feature>
<dbReference type="PROSITE" id="PS51898">
    <property type="entry name" value="TYR_RECOMBINASE"/>
    <property type="match status" value="1"/>
</dbReference>
<dbReference type="InterPro" id="IPR013762">
    <property type="entry name" value="Integrase-like_cat_sf"/>
</dbReference>
<protein>
    <submittedName>
        <fullName evidence="8">Integrase</fullName>
    </submittedName>
</protein>
<dbReference type="AlphaFoldDB" id="A0A7W9Y4U4"/>
<dbReference type="InterPro" id="IPR002104">
    <property type="entry name" value="Integrase_catalytic"/>
</dbReference>
<dbReference type="InterPro" id="IPR044068">
    <property type="entry name" value="CB"/>
</dbReference>
<dbReference type="GO" id="GO:0006310">
    <property type="term" value="P:DNA recombination"/>
    <property type="evidence" value="ECO:0007669"/>
    <property type="project" value="UniProtKB-KW"/>
</dbReference>
<dbReference type="PANTHER" id="PTHR30349">
    <property type="entry name" value="PHAGE INTEGRASE-RELATED"/>
    <property type="match status" value="1"/>
</dbReference>
<comment type="caution">
    <text evidence="8">The sequence shown here is derived from an EMBL/GenBank/DDBJ whole genome shotgun (WGS) entry which is preliminary data.</text>
</comment>
<sequence length="448" mass="52492">MLQRVDKFNKPEYSEAAKAPFVLFQRDRSNWSMRYTMNGRQIRKSLGTSDYNDAYRQANEIWHEQKYRLKHGLSIKEHAFRDVAEEFIAKVEAESARKERSEDHAYYWPPKIRRFLIGYFGERPIDKITPPDIERYLEWRKTYWTSGPGSDIKKIRCEREDGRVFNRPAPKKIAAPSTVKGEMVIIRNLFQQAVRWGYCQPIVIPAPFFKKREDNRRPGFTKEEYTKLFDTAIARISEWQPKTKHIKAKDGREWFQTQKQPPKRIMADRIRLYCYIEIMAHSGMRPTEAKNLLWSNIVGFKSSRDKPIKDKDVRLQVRGKGKSGTSIPLLAVVPALSMLWEMFEAEVGREPEDADPVFADAQGNAIKSFKTGFNELLKASGLELDYRGKRRTAYSLRHYYISRMLISGASIYDVSLNTRTSLEMIEKHYAHVATEDIKDRLRPQSSEW</sequence>
<evidence type="ECO:0000259" key="7">
    <source>
        <dbReference type="PROSITE" id="PS51900"/>
    </source>
</evidence>
<dbReference type="SUPFAM" id="SSF56349">
    <property type="entry name" value="DNA breaking-rejoining enzymes"/>
    <property type="match status" value="1"/>
</dbReference>
<evidence type="ECO:0000259" key="6">
    <source>
        <dbReference type="PROSITE" id="PS51898"/>
    </source>
</evidence>
<dbReference type="Gene3D" id="1.10.443.10">
    <property type="entry name" value="Intergrase catalytic core"/>
    <property type="match status" value="1"/>
</dbReference>
<dbReference type="InterPro" id="IPR050090">
    <property type="entry name" value="Tyrosine_recombinase_XerCD"/>
</dbReference>
<dbReference type="InterPro" id="IPR011010">
    <property type="entry name" value="DNA_brk_join_enz"/>
</dbReference>
<evidence type="ECO:0000256" key="5">
    <source>
        <dbReference type="PROSITE-ProRule" id="PRU01248"/>
    </source>
</evidence>
<dbReference type="PROSITE" id="PS51900">
    <property type="entry name" value="CB"/>
    <property type="match status" value="1"/>
</dbReference>